<dbReference type="GO" id="GO:0044718">
    <property type="term" value="P:siderophore transmembrane transport"/>
    <property type="evidence" value="ECO:0007669"/>
    <property type="project" value="TreeGrafter"/>
</dbReference>
<dbReference type="Proteomes" id="UP000248021">
    <property type="component" value="Unassembled WGS sequence"/>
</dbReference>
<keyword evidence="9 16" id="KW-0675">Receptor</keyword>
<evidence type="ECO:0000256" key="11">
    <source>
        <dbReference type="PROSITE-ProRule" id="PRU01360"/>
    </source>
</evidence>
<evidence type="ECO:0000256" key="2">
    <source>
        <dbReference type="ARBA" id="ARBA00009810"/>
    </source>
</evidence>
<dbReference type="Pfam" id="PF07715">
    <property type="entry name" value="Plug"/>
    <property type="match status" value="1"/>
</dbReference>
<dbReference type="SUPFAM" id="SSF56935">
    <property type="entry name" value="Porins"/>
    <property type="match status" value="1"/>
</dbReference>
<gene>
    <name evidence="16" type="ORF">C7450_10772</name>
</gene>
<dbReference type="GO" id="GO:0015344">
    <property type="term" value="F:siderophore uptake transmembrane transporter activity"/>
    <property type="evidence" value="ECO:0007669"/>
    <property type="project" value="TreeGrafter"/>
</dbReference>
<accession>A0A2V3U2R5</accession>
<sequence length="708" mass="76674">MFRAMRLQALAFISLSAMMAAQAEAQAPANQPQPAMTEAMDVVTLDAITITATKTEETVVDTLAGASVVTRADMDRFQASTVSDALIGVPGVVAPMAVNDPGQSINIRGLQDFGRVNVLVDGARQNFQISGHNANGTFYLDPELIGQIDVVRGPVSTIYGSGAIGGVAAFQTRTINDILKPDEKFGMEQKIGFGTNGAGFLNSTSGAVRLGTNADLFGQFVYRNTNSYKDGNGDKIPDTGSELVAGLVKFNIRPADGHQISATAMRQNYDYDNNGTSGAGTRWSNEVETGTYTLGYTFSRPDVPWLDLSIKGYYTETKLQQTTIAPNTTYSALGVEAGDRLSDRIRTLGFDVNNTSRFSTGPVDHALTYGFDSSWDRVKTVDNAGGYVGALTPSGNRRLSGGFIQDEVKYNNWLRVLGALRYDNYKLDGGGYESDGSRWSPKVTVGVTPVKGIELYGTYAEGYRAPSITETLIAGTHPFPAFNILPNPNLKPEVARNIEAGVNVKYNDVLKDGDTFRAKANVFRNKIDDYIDMEEVGSPYLVPYIPGMPASVCARAPQYCMSIYSYQYVNIAQAKITGVEVEAAYDWKWGFMTVAGTVLNGKNEVTGGPLNTVSPNRVSSTLGFRFLDDKLTVGGRLTLVDSTKKTVTNPEAGYGLVDLFASYQYNDDIRGDVVIQNLFDRQYTQYLNSEASAGLTAKFALTVRFASK</sequence>
<evidence type="ECO:0000256" key="5">
    <source>
        <dbReference type="ARBA" id="ARBA00022692"/>
    </source>
</evidence>
<dbReference type="InterPro" id="IPR010949">
    <property type="entry name" value="TonB_Hb/transfer/lactofer_rcpt"/>
</dbReference>
<dbReference type="PANTHER" id="PTHR30069:SF41">
    <property type="entry name" value="HEME_HEMOPEXIN UTILIZATION PROTEIN C"/>
    <property type="match status" value="1"/>
</dbReference>
<evidence type="ECO:0000313" key="17">
    <source>
        <dbReference type="Proteomes" id="UP000248021"/>
    </source>
</evidence>
<dbReference type="InterPro" id="IPR011276">
    <property type="entry name" value="TonB_haem/Hb_rcpt"/>
</dbReference>
<dbReference type="OrthoDB" id="9796221at2"/>
<name>A0A2V3U2R5_9HYPH</name>
<dbReference type="GO" id="GO:0009279">
    <property type="term" value="C:cell outer membrane"/>
    <property type="evidence" value="ECO:0007669"/>
    <property type="project" value="UniProtKB-SubCell"/>
</dbReference>
<dbReference type="NCBIfam" id="TIGR01785">
    <property type="entry name" value="TonB-hemin"/>
    <property type="match status" value="1"/>
</dbReference>
<evidence type="ECO:0000256" key="13">
    <source>
        <dbReference type="SAM" id="SignalP"/>
    </source>
</evidence>
<organism evidence="16 17">
    <name type="scientific">Chelatococcus asaccharovorans</name>
    <dbReference type="NCBI Taxonomy" id="28210"/>
    <lineage>
        <taxon>Bacteria</taxon>
        <taxon>Pseudomonadati</taxon>
        <taxon>Pseudomonadota</taxon>
        <taxon>Alphaproteobacteria</taxon>
        <taxon>Hyphomicrobiales</taxon>
        <taxon>Chelatococcaceae</taxon>
        <taxon>Chelatococcus</taxon>
    </lineage>
</organism>
<dbReference type="PROSITE" id="PS52016">
    <property type="entry name" value="TONB_DEPENDENT_REC_3"/>
    <property type="match status" value="1"/>
</dbReference>
<dbReference type="Gene3D" id="2.40.170.20">
    <property type="entry name" value="TonB-dependent receptor, beta-barrel domain"/>
    <property type="match status" value="1"/>
</dbReference>
<keyword evidence="6 13" id="KW-0732">Signal</keyword>
<dbReference type="EMBL" id="QJJK01000007">
    <property type="protein sequence ID" value="PXW57034.1"/>
    <property type="molecule type" value="Genomic_DNA"/>
</dbReference>
<comment type="similarity">
    <text evidence="2 11 12">Belongs to the TonB-dependent receptor family.</text>
</comment>
<dbReference type="InterPro" id="IPR039426">
    <property type="entry name" value="TonB-dep_rcpt-like"/>
</dbReference>
<keyword evidence="7 12" id="KW-0798">TonB box</keyword>
<comment type="caution">
    <text evidence="16">The sequence shown here is derived from an EMBL/GenBank/DDBJ whole genome shotgun (WGS) entry which is preliminary data.</text>
</comment>
<keyword evidence="3 11" id="KW-0813">Transport</keyword>
<evidence type="ECO:0000256" key="4">
    <source>
        <dbReference type="ARBA" id="ARBA00022452"/>
    </source>
</evidence>
<evidence type="ECO:0000259" key="14">
    <source>
        <dbReference type="Pfam" id="PF00593"/>
    </source>
</evidence>
<evidence type="ECO:0000313" key="16">
    <source>
        <dbReference type="EMBL" id="PXW57034.1"/>
    </source>
</evidence>
<evidence type="ECO:0000256" key="6">
    <source>
        <dbReference type="ARBA" id="ARBA00022729"/>
    </source>
</evidence>
<feature type="signal peptide" evidence="13">
    <location>
        <begin position="1"/>
        <end position="25"/>
    </location>
</feature>
<dbReference type="Gene3D" id="2.170.130.10">
    <property type="entry name" value="TonB-dependent receptor, plug domain"/>
    <property type="match status" value="1"/>
</dbReference>
<proteinExistence type="inferred from homology"/>
<evidence type="ECO:0000259" key="15">
    <source>
        <dbReference type="Pfam" id="PF07715"/>
    </source>
</evidence>
<keyword evidence="10 11" id="KW-0998">Cell outer membrane</keyword>
<keyword evidence="8 11" id="KW-0472">Membrane</keyword>
<dbReference type="NCBIfam" id="TIGR01786">
    <property type="entry name" value="TonB-hemlactrns"/>
    <property type="match status" value="1"/>
</dbReference>
<dbReference type="InterPro" id="IPR000531">
    <property type="entry name" value="Beta-barrel_TonB"/>
</dbReference>
<keyword evidence="4 11" id="KW-1134">Transmembrane beta strand</keyword>
<dbReference type="GO" id="GO:0015232">
    <property type="term" value="F:heme transmembrane transporter activity"/>
    <property type="evidence" value="ECO:0007669"/>
    <property type="project" value="InterPro"/>
</dbReference>
<dbReference type="Pfam" id="PF00593">
    <property type="entry name" value="TonB_dep_Rec_b-barrel"/>
    <property type="match status" value="1"/>
</dbReference>
<dbReference type="AlphaFoldDB" id="A0A2V3U2R5"/>
<dbReference type="InterPro" id="IPR036942">
    <property type="entry name" value="Beta-barrel_TonB_sf"/>
</dbReference>
<feature type="domain" description="TonB-dependent receptor plug" evidence="15">
    <location>
        <begin position="60"/>
        <end position="167"/>
    </location>
</feature>
<evidence type="ECO:0000256" key="8">
    <source>
        <dbReference type="ARBA" id="ARBA00023136"/>
    </source>
</evidence>
<dbReference type="CDD" id="cd01347">
    <property type="entry name" value="ligand_gated_channel"/>
    <property type="match status" value="1"/>
</dbReference>
<protein>
    <submittedName>
        <fullName evidence="16">Hemoglobin/transferrin/lactoferrin receptor protein</fullName>
    </submittedName>
</protein>
<dbReference type="InterPro" id="IPR037066">
    <property type="entry name" value="Plug_dom_sf"/>
</dbReference>
<evidence type="ECO:0000256" key="12">
    <source>
        <dbReference type="RuleBase" id="RU003357"/>
    </source>
</evidence>
<keyword evidence="5 11" id="KW-0812">Transmembrane</keyword>
<evidence type="ECO:0000256" key="10">
    <source>
        <dbReference type="ARBA" id="ARBA00023237"/>
    </source>
</evidence>
<comment type="subcellular location">
    <subcellularLocation>
        <location evidence="1 11">Cell outer membrane</location>
        <topology evidence="1 11">Multi-pass membrane protein</topology>
    </subcellularLocation>
</comment>
<evidence type="ECO:0000256" key="1">
    <source>
        <dbReference type="ARBA" id="ARBA00004571"/>
    </source>
</evidence>
<reference evidence="16 17" key="1">
    <citation type="submission" date="2018-05" db="EMBL/GenBank/DDBJ databases">
        <title>Genomic Encyclopedia of Type Strains, Phase IV (KMG-IV): sequencing the most valuable type-strain genomes for metagenomic binning, comparative biology and taxonomic classification.</title>
        <authorList>
            <person name="Goeker M."/>
        </authorList>
    </citation>
    <scope>NUCLEOTIDE SEQUENCE [LARGE SCALE GENOMIC DNA]</scope>
    <source>
        <strain evidence="16 17">DSM 6462</strain>
    </source>
</reference>
<feature type="chain" id="PRO_5016128281" evidence="13">
    <location>
        <begin position="26"/>
        <end position="708"/>
    </location>
</feature>
<evidence type="ECO:0000256" key="9">
    <source>
        <dbReference type="ARBA" id="ARBA00023170"/>
    </source>
</evidence>
<dbReference type="PANTHER" id="PTHR30069">
    <property type="entry name" value="TONB-DEPENDENT OUTER MEMBRANE RECEPTOR"/>
    <property type="match status" value="1"/>
</dbReference>
<evidence type="ECO:0000256" key="7">
    <source>
        <dbReference type="ARBA" id="ARBA00023077"/>
    </source>
</evidence>
<evidence type="ECO:0000256" key="3">
    <source>
        <dbReference type="ARBA" id="ARBA00022448"/>
    </source>
</evidence>
<dbReference type="InterPro" id="IPR012910">
    <property type="entry name" value="Plug_dom"/>
</dbReference>
<feature type="domain" description="TonB-dependent receptor-like beta-barrel" evidence="14">
    <location>
        <begin position="249"/>
        <end position="678"/>
    </location>
</feature>
<keyword evidence="17" id="KW-1185">Reference proteome</keyword>